<dbReference type="InParanoid" id="A8IZK1"/>
<evidence type="ECO:0000313" key="4">
    <source>
        <dbReference type="EMBL" id="PNW78656.1"/>
    </source>
</evidence>
<keyword evidence="5" id="KW-1185">Reference proteome</keyword>
<dbReference type="EMBL" id="CM008970">
    <property type="protein sequence ID" value="PNW78656.1"/>
    <property type="molecule type" value="Genomic_DNA"/>
</dbReference>
<dbReference type="Gramene" id="PNW78656">
    <property type="protein sequence ID" value="PNW78656"/>
    <property type="gene ID" value="CHLRE_09g388150v5"/>
</dbReference>
<dbReference type="AlphaFoldDB" id="A8IZK1"/>
<protein>
    <submittedName>
        <fullName evidence="4">Uncharacterized protein</fullName>
    </submittedName>
</protein>
<organism evidence="4 5">
    <name type="scientific">Chlamydomonas reinhardtii</name>
    <name type="common">Chlamydomonas smithii</name>
    <dbReference type="NCBI Taxonomy" id="3055"/>
    <lineage>
        <taxon>Eukaryota</taxon>
        <taxon>Viridiplantae</taxon>
        <taxon>Chlorophyta</taxon>
        <taxon>core chlorophytes</taxon>
        <taxon>Chlorophyceae</taxon>
        <taxon>CS clade</taxon>
        <taxon>Chlamydomonadales</taxon>
        <taxon>Chlamydomonadaceae</taxon>
        <taxon>Chlamydomonas</taxon>
    </lineage>
</organism>
<name>A8IZK1_CHLRE</name>
<reference evidence="4 5" key="1">
    <citation type="journal article" date="2007" name="Science">
        <title>The Chlamydomonas genome reveals the evolution of key animal and plant functions.</title>
        <authorList>
            <person name="Merchant S.S."/>
            <person name="Prochnik S.E."/>
            <person name="Vallon O."/>
            <person name="Harris E.H."/>
            <person name="Karpowicz S.J."/>
            <person name="Witman G.B."/>
            <person name="Terry A."/>
            <person name="Salamov A."/>
            <person name="Fritz-Laylin L.K."/>
            <person name="Marechal-Drouard L."/>
            <person name="Marshall W.F."/>
            <person name="Qu L.H."/>
            <person name="Nelson D.R."/>
            <person name="Sanderfoot A.A."/>
            <person name="Spalding M.H."/>
            <person name="Kapitonov V.V."/>
            <person name="Ren Q."/>
            <person name="Ferris P."/>
            <person name="Lindquist E."/>
            <person name="Shapiro H."/>
            <person name="Lucas S.M."/>
            <person name="Grimwood J."/>
            <person name="Schmutz J."/>
            <person name="Cardol P."/>
            <person name="Cerutti H."/>
            <person name="Chanfreau G."/>
            <person name="Chen C.L."/>
            <person name="Cognat V."/>
            <person name="Croft M.T."/>
            <person name="Dent R."/>
            <person name="Dutcher S."/>
            <person name="Fernandez E."/>
            <person name="Fukuzawa H."/>
            <person name="Gonzalez-Ballester D."/>
            <person name="Gonzalez-Halphen D."/>
            <person name="Hallmann A."/>
            <person name="Hanikenne M."/>
            <person name="Hippler M."/>
            <person name="Inwood W."/>
            <person name="Jabbari K."/>
            <person name="Kalanon M."/>
            <person name="Kuras R."/>
            <person name="Lefebvre P.A."/>
            <person name="Lemaire S.D."/>
            <person name="Lobanov A.V."/>
            <person name="Lohr M."/>
            <person name="Manuell A."/>
            <person name="Meier I."/>
            <person name="Mets L."/>
            <person name="Mittag M."/>
            <person name="Mittelmeier T."/>
            <person name="Moroney J.V."/>
            <person name="Moseley J."/>
            <person name="Napoli C."/>
            <person name="Nedelcu A.M."/>
            <person name="Niyogi K."/>
            <person name="Novoselov S.V."/>
            <person name="Paulsen I.T."/>
            <person name="Pazour G."/>
            <person name="Purton S."/>
            <person name="Ral J.P."/>
            <person name="Riano-Pachon D.M."/>
            <person name="Riekhof W."/>
            <person name="Rymarquis L."/>
            <person name="Schroda M."/>
            <person name="Stern D."/>
            <person name="Umen J."/>
            <person name="Willows R."/>
            <person name="Wilson N."/>
            <person name="Zimmer S.L."/>
            <person name="Allmer J."/>
            <person name="Balk J."/>
            <person name="Bisova K."/>
            <person name="Chen C.J."/>
            <person name="Elias M."/>
            <person name="Gendler K."/>
            <person name="Hauser C."/>
            <person name="Lamb M.R."/>
            <person name="Ledford H."/>
            <person name="Long J.C."/>
            <person name="Minagawa J."/>
            <person name="Page M.D."/>
            <person name="Pan J."/>
            <person name="Pootakham W."/>
            <person name="Roje S."/>
            <person name="Rose A."/>
            <person name="Stahlberg E."/>
            <person name="Terauchi A.M."/>
            <person name="Yang P."/>
            <person name="Ball S."/>
            <person name="Bowler C."/>
            <person name="Dieckmann C.L."/>
            <person name="Gladyshev V.N."/>
            <person name="Green P."/>
            <person name="Jorgensen R."/>
            <person name="Mayfield S."/>
            <person name="Mueller-Roeber B."/>
            <person name="Rajamani S."/>
            <person name="Sayre R.T."/>
            <person name="Brokstein P."/>
            <person name="Dubchak I."/>
            <person name="Goodstein D."/>
            <person name="Hornick L."/>
            <person name="Huang Y.W."/>
            <person name="Jhaveri J."/>
            <person name="Luo Y."/>
            <person name="Martinez D."/>
            <person name="Ngau W.C."/>
            <person name="Otillar B."/>
            <person name="Poliakov A."/>
            <person name="Porter A."/>
            <person name="Szajkowski L."/>
            <person name="Werner G."/>
            <person name="Zhou K."/>
            <person name="Grigoriev I.V."/>
            <person name="Rokhsar D.S."/>
            <person name="Grossman A.R."/>
        </authorList>
    </citation>
    <scope>NUCLEOTIDE SEQUENCE [LARGE SCALE GENOMIC DNA]</scope>
    <source>
        <strain evidence="5">CC-503</strain>
    </source>
</reference>
<dbReference type="InterPro" id="IPR000473">
    <property type="entry name" value="Ribosomal_bL36"/>
</dbReference>
<dbReference type="PaxDb" id="3055-EDP02533"/>
<dbReference type="GO" id="GO:0006412">
    <property type="term" value="P:translation"/>
    <property type="evidence" value="ECO:0007669"/>
    <property type="project" value="InterPro"/>
</dbReference>
<dbReference type="SUPFAM" id="SSF57840">
    <property type="entry name" value="Ribosomal protein L36"/>
    <property type="match status" value="1"/>
</dbReference>
<dbReference type="PANTHER" id="PTHR18804">
    <property type="entry name" value="RIBOSOMAL PROTEIN"/>
    <property type="match status" value="1"/>
</dbReference>
<dbReference type="Pfam" id="PF00444">
    <property type="entry name" value="Ribosomal_L36"/>
    <property type="match status" value="1"/>
</dbReference>
<dbReference type="OrthoDB" id="10265903at2759"/>
<comment type="similarity">
    <text evidence="1">Belongs to the bacterial ribosomal protein bL36 family.</text>
</comment>
<keyword evidence="3" id="KW-0687">Ribonucleoprotein</keyword>
<dbReference type="Proteomes" id="UP000006906">
    <property type="component" value="Chromosome 9"/>
</dbReference>
<keyword evidence="2" id="KW-0689">Ribosomal protein</keyword>
<dbReference type="HOGENOM" id="CLU_146961_0_0_1"/>
<dbReference type="GO" id="GO:1990904">
    <property type="term" value="C:ribonucleoprotein complex"/>
    <property type="evidence" value="ECO:0007669"/>
    <property type="project" value="UniProtKB-KW"/>
</dbReference>
<proteinExistence type="inferred from homology"/>
<dbReference type="InterPro" id="IPR035977">
    <property type="entry name" value="Ribosomal_bL36_sp"/>
</dbReference>
<evidence type="ECO:0000313" key="5">
    <source>
        <dbReference type="Proteomes" id="UP000006906"/>
    </source>
</evidence>
<accession>A8IZK1</accession>
<dbReference type="InterPro" id="IPR052010">
    <property type="entry name" value="Ribosomal_LSU_bL36"/>
</dbReference>
<dbReference type="GeneID" id="5720021"/>
<evidence type="ECO:0000256" key="1">
    <source>
        <dbReference type="ARBA" id="ARBA00007645"/>
    </source>
</evidence>
<evidence type="ECO:0000256" key="2">
    <source>
        <dbReference type="ARBA" id="ARBA00022980"/>
    </source>
</evidence>
<dbReference type="PANTHER" id="PTHR18804:SF16">
    <property type="entry name" value="RIBOSOMAL PROTEIN"/>
    <property type="match status" value="1"/>
</dbReference>
<sequence length="126" mass="14327">MKVRGKVRLMCEFCRKTVVKLSRDQHYVYIYCTKNPRHKQRTKFLTLASQAGSECCSGHGHEEHQHGHTPAPAAGLPCLPEAPYALVHSKMMGDINRGLLGSRHTSVLGELYWRAAMQQQQQQQQQ</sequence>
<gene>
    <name evidence="4" type="ORF">CHLRE_09g388150v5</name>
</gene>
<dbReference type="KEGG" id="cre:CHLRE_09g388150v5"/>
<dbReference type="GO" id="GO:0003735">
    <property type="term" value="F:structural constituent of ribosome"/>
    <property type="evidence" value="ECO:0007669"/>
    <property type="project" value="InterPro"/>
</dbReference>
<dbReference type="STRING" id="3055.A8IZK1"/>
<dbReference type="GO" id="GO:0005840">
    <property type="term" value="C:ribosome"/>
    <property type="evidence" value="ECO:0007669"/>
    <property type="project" value="UniProtKB-KW"/>
</dbReference>
<dbReference type="OMA" id="PRHKQRT"/>
<dbReference type="RefSeq" id="XP_001694538.1">
    <property type="nucleotide sequence ID" value="XM_001694486.2"/>
</dbReference>
<evidence type="ECO:0000256" key="3">
    <source>
        <dbReference type="ARBA" id="ARBA00023274"/>
    </source>
</evidence>